<evidence type="ECO:0000256" key="14">
    <source>
        <dbReference type="SAM" id="MobiDB-lite"/>
    </source>
</evidence>
<keyword evidence="9 13" id="KW-0378">Hydrolase</keyword>
<evidence type="ECO:0000256" key="12">
    <source>
        <dbReference type="ARBA" id="ARBA00023268"/>
    </source>
</evidence>
<dbReference type="HAMAP" id="MF_01019">
    <property type="entry name" value="HisIE"/>
    <property type="match status" value="1"/>
</dbReference>
<dbReference type="PANTHER" id="PTHR42945">
    <property type="entry name" value="HISTIDINE BIOSYNTHESIS BIFUNCTIONAL PROTEIN"/>
    <property type="match status" value="1"/>
</dbReference>
<evidence type="ECO:0000256" key="2">
    <source>
        <dbReference type="ARBA" id="ARBA00001460"/>
    </source>
</evidence>
<protein>
    <recommendedName>
        <fullName evidence="13">Histidine biosynthesis bifunctional protein HisIE</fullName>
    </recommendedName>
    <domain>
        <recommendedName>
            <fullName evidence="13">Phosphoribosyl-AMP cyclohydrolase</fullName>
            <shortName evidence="13">PRA-CH</shortName>
            <ecNumber evidence="13">3.5.4.19</ecNumber>
        </recommendedName>
    </domain>
    <domain>
        <recommendedName>
            <fullName evidence="13">Phosphoribosyl-ATP pyrophosphatase</fullName>
            <shortName evidence="13">PRA-PH</shortName>
            <ecNumber evidence="13">3.6.1.31</ecNumber>
        </recommendedName>
    </domain>
</protein>
<reference evidence="16" key="1">
    <citation type="submission" date="2020-02" db="EMBL/GenBank/DDBJ databases">
        <authorList>
            <person name="Meier V. D."/>
        </authorList>
    </citation>
    <scope>NUCLEOTIDE SEQUENCE</scope>
    <source>
        <strain evidence="16">AVDCRST_MAG77</strain>
    </source>
</reference>
<dbReference type="AlphaFoldDB" id="A0A6J4KKC1"/>
<evidence type="ECO:0000313" key="16">
    <source>
        <dbReference type="EMBL" id="CAA9307271.1"/>
    </source>
</evidence>
<feature type="domain" description="Phosphoribosyl-AMP cyclohydrolase" evidence="15">
    <location>
        <begin position="44"/>
        <end position="117"/>
    </location>
</feature>
<feature type="region of interest" description="Phosphoribosyl-ATP pyrophosphohydrolase" evidence="13">
    <location>
        <begin position="173"/>
        <end position="264"/>
    </location>
</feature>
<dbReference type="Pfam" id="PF01502">
    <property type="entry name" value="PRA-CH"/>
    <property type="match status" value="1"/>
</dbReference>
<dbReference type="InterPro" id="IPR021130">
    <property type="entry name" value="PRib-ATP_PPHydrolase-like"/>
</dbReference>
<feature type="compositionally biased region" description="Low complexity" evidence="14">
    <location>
        <begin position="141"/>
        <end position="162"/>
    </location>
</feature>
<dbReference type="GO" id="GO:0000105">
    <property type="term" value="P:L-histidine biosynthetic process"/>
    <property type="evidence" value="ECO:0007669"/>
    <property type="project" value="UniProtKB-UniRule"/>
</dbReference>
<evidence type="ECO:0000256" key="3">
    <source>
        <dbReference type="ARBA" id="ARBA00005169"/>
    </source>
</evidence>
<dbReference type="Gene3D" id="3.10.20.810">
    <property type="entry name" value="Phosphoribosyl-AMP cyclohydrolase"/>
    <property type="match status" value="1"/>
</dbReference>
<dbReference type="InterPro" id="IPR038019">
    <property type="entry name" value="PRib_AMP_CycHydrolase_sf"/>
</dbReference>
<dbReference type="InterPro" id="IPR002496">
    <property type="entry name" value="PRib_AMP_CycHydrolase_dom"/>
</dbReference>
<dbReference type="HAMAP" id="MF_01020">
    <property type="entry name" value="HisE"/>
    <property type="match status" value="1"/>
</dbReference>
<evidence type="ECO:0000256" key="10">
    <source>
        <dbReference type="ARBA" id="ARBA00022840"/>
    </source>
</evidence>
<dbReference type="SUPFAM" id="SSF141734">
    <property type="entry name" value="HisI-like"/>
    <property type="match status" value="1"/>
</dbReference>
<dbReference type="UniPathway" id="UPA00031">
    <property type="reaction ID" value="UER00007"/>
</dbReference>
<dbReference type="GO" id="GO:0005737">
    <property type="term" value="C:cytoplasm"/>
    <property type="evidence" value="ECO:0007669"/>
    <property type="project" value="UniProtKB-SubCell"/>
</dbReference>
<dbReference type="GO" id="GO:0004636">
    <property type="term" value="F:phosphoribosyl-ATP diphosphatase activity"/>
    <property type="evidence" value="ECO:0007669"/>
    <property type="project" value="UniProtKB-UniRule"/>
</dbReference>
<dbReference type="EMBL" id="CADCTC010000324">
    <property type="protein sequence ID" value="CAA9307271.1"/>
    <property type="molecule type" value="Genomic_DNA"/>
</dbReference>
<evidence type="ECO:0000256" key="7">
    <source>
        <dbReference type="ARBA" id="ARBA00022605"/>
    </source>
</evidence>
<sequence length="264" mass="29255">MSSGNAGISQPSELSLDGLDEIDFGPDGVIPAVAQDLHTREVLMPAFVNKDMLRRTLETGKAWFWSRSRRAPWLKGESSGNYLLVRELRRNCYDNSLLYLCEPVGPACHTGEVGCFYRRLDGTKVKLEPSYGHVDRKDARAAAAGDDGARPAPAHGAPAAGGVRDDDLAPGTLDWDWEIIQRRLRERPEGSYVVKLVEQGVDRVAKKLGEEAAEVIIAAKNRSHEELANEMADLWFHSLLVLADAGMAPADVYRVLEERHRPRE</sequence>
<gene>
    <name evidence="13" type="primary">hisI</name>
    <name evidence="13" type="synonym">hisIE</name>
    <name evidence="16" type="ORF">AVDCRST_MAG77-6175</name>
</gene>
<dbReference type="PANTHER" id="PTHR42945:SF1">
    <property type="entry name" value="HISTIDINE BIOSYNTHESIS BIFUNCTIONAL PROTEIN HIS7"/>
    <property type="match status" value="1"/>
</dbReference>
<evidence type="ECO:0000256" key="8">
    <source>
        <dbReference type="ARBA" id="ARBA00022741"/>
    </source>
</evidence>
<keyword evidence="7 13" id="KW-0028">Amino-acid biosynthesis</keyword>
<name>A0A6J4KKC1_9CHLR</name>
<dbReference type="SUPFAM" id="SSF101386">
    <property type="entry name" value="all-alpha NTP pyrophosphatases"/>
    <property type="match status" value="1"/>
</dbReference>
<dbReference type="InterPro" id="IPR008179">
    <property type="entry name" value="HisE"/>
</dbReference>
<dbReference type="InterPro" id="IPR023019">
    <property type="entry name" value="His_synth_HisIE"/>
</dbReference>
<keyword evidence="10 13" id="KW-0067">ATP-binding</keyword>
<keyword evidence="11 13" id="KW-0368">Histidine biosynthesis</keyword>
<dbReference type="EC" id="3.5.4.19" evidence="13"/>
<dbReference type="NCBIfam" id="TIGR03188">
    <property type="entry name" value="histidine_hisI"/>
    <property type="match status" value="1"/>
</dbReference>
<evidence type="ECO:0000259" key="15">
    <source>
        <dbReference type="Pfam" id="PF01502"/>
    </source>
</evidence>
<dbReference type="Pfam" id="PF01503">
    <property type="entry name" value="PRA-PH"/>
    <property type="match status" value="1"/>
</dbReference>
<comment type="pathway">
    <text evidence="3 13">Amino-acid biosynthesis; L-histidine biosynthesis; L-histidine from 5-phospho-alpha-D-ribose 1-diphosphate: step 3/9.</text>
</comment>
<evidence type="ECO:0000256" key="5">
    <source>
        <dbReference type="ARBA" id="ARBA00007731"/>
    </source>
</evidence>
<evidence type="ECO:0000256" key="6">
    <source>
        <dbReference type="ARBA" id="ARBA00008299"/>
    </source>
</evidence>
<keyword evidence="12 13" id="KW-0511">Multifunctional enzyme</keyword>
<evidence type="ECO:0000256" key="4">
    <source>
        <dbReference type="ARBA" id="ARBA00005204"/>
    </source>
</evidence>
<comment type="similarity">
    <text evidence="5 13">In the C-terminal section; belongs to the PRA-PH family.</text>
</comment>
<comment type="catalytic activity">
    <reaction evidence="1 13">
        <text>1-(5-phospho-beta-D-ribosyl)-5'-AMP + H2O = 1-(5-phospho-beta-D-ribosyl)-5-[(5-phospho-beta-D-ribosylamino)methylideneamino]imidazole-4-carboxamide</text>
        <dbReference type="Rhea" id="RHEA:20049"/>
        <dbReference type="ChEBI" id="CHEBI:15377"/>
        <dbReference type="ChEBI" id="CHEBI:58435"/>
        <dbReference type="ChEBI" id="CHEBI:59457"/>
        <dbReference type="EC" id="3.5.4.19"/>
    </reaction>
</comment>
<feature type="region of interest" description="Disordered" evidence="14">
    <location>
        <begin position="137"/>
        <end position="166"/>
    </location>
</feature>
<comment type="similarity">
    <text evidence="6 13">In the N-terminal section; belongs to the PRA-CH family.</text>
</comment>
<keyword evidence="8 13" id="KW-0547">Nucleotide-binding</keyword>
<accession>A0A6J4KKC1</accession>
<organism evidence="16">
    <name type="scientific">uncultured Chloroflexota bacterium</name>
    <dbReference type="NCBI Taxonomy" id="166587"/>
    <lineage>
        <taxon>Bacteria</taxon>
        <taxon>Bacillati</taxon>
        <taxon>Chloroflexota</taxon>
        <taxon>environmental samples</taxon>
    </lineage>
</organism>
<keyword evidence="13" id="KW-0963">Cytoplasm</keyword>
<evidence type="ECO:0000256" key="13">
    <source>
        <dbReference type="HAMAP-Rule" id="MF_01019"/>
    </source>
</evidence>
<proteinExistence type="inferred from homology"/>
<feature type="region of interest" description="Phosphoribosyl-AMP cyclohydrolase" evidence="13">
    <location>
        <begin position="1"/>
        <end position="172"/>
    </location>
</feature>
<evidence type="ECO:0000256" key="11">
    <source>
        <dbReference type="ARBA" id="ARBA00023102"/>
    </source>
</evidence>
<comment type="subcellular location">
    <subcellularLocation>
        <location evidence="13">Cytoplasm</location>
    </subcellularLocation>
</comment>
<dbReference type="GO" id="GO:0005524">
    <property type="term" value="F:ATP binding"/>
    <property type="evidence" value="ECO:0007669"/>
    <property type="project" value="UniProtKB-KW"/>
</dbReference>
<comment type="pathway">
    <text evidence="4 13">Amino-acid biosynthesis; L-histidine biosynthesis; L-histidine from 5-phospho-alpha-D-ribose 1-diphosphate: step 2/9.</text>
</comment>
<dbReference type="EC" id="3.6.1.31" evidence="13"/>
<dbReference type="Gene3D" id="1.10.287.1080">
    <property type="entry name" value="MazG-like"/>
    <property type="match status" value="1"/>
</dbReference>
<evidence type="ECO:0000256" key="1">
    <source>
        <dbReference type="ARBA" id="ARBA00000024"/>
    </source>
</evidence>
<comment type="catalytic activity">
    <reaction evidence="2 13">
        <text>1-(5-phospho-beta-D-ribosyl)-ATP + H2O = 1-(5-phospho-beta-D-ribosyl)-5'-AMP + diphosphate + H(+)</text>
        <dbReference type="Rhea" id="RHEA:22828"/>
        <dbReference type="ChEBI" id="CHEBI:15377"/>
        <dbReference type="ChEBI" id="CHEBI:15378"/>
        <dbReference type="ChEBI" id="CHEBI:33019"/>
        <dbReference type="ChEBI" id="CHEBI:59457"/>
        <dbReference type="ChEBI" id="CHEBI:73183"/>
        <dbReference type="EC" id="3.6.1.31"/>
    </reaction>
</comment>
<dbReference type="GO" id="GO:0004635">
    <property type="term" value="F:phosphoribosyl-AMP cyclohydrolase activity"/>
    <property type="evidence" value="ECO:0007669"/>
    <property type="project" value="UniProtKB-UniRule"/>
</dbReference>
<dbReference type="CDD" id="cd11534">
    <property type="entry name" value="NTP-PPase_HisIE_like"/>
    <property type="match status" value="1"/>
</dbReference>
<evidence type="ECO:0000256" key="9">
    <source>
        <dbReference type="ARBA" id="ARBA00022801"/>
    </source>
</evidence>